<dbReference type="RefSeq" id="WP_075138218.1">
    <property type="nucleotide sequence ID" value="NZ_MSIF01000039.1"/>
</dbReference>
<name>A0A7Z0WD91_9PSEU</name>
<evidence type="ECO:0000256" key="1">
    <source>
        <dbReference type="SAM" id="MobiDB-lite"/>
    </source>
</evidence>
<dbReference type="AlphaFoldDB" id="A0A7Z0WD91"/>
<dbReference type="OrthoDB" id="5197810at2"/>
<accession>A0A7Z0WD91</accession>
<dbReference type="EMBL" id="MSIF01000039">
    <property type="protein sequence ID" value="OLF04705.1"/>
    <property type="molecule type" value="Genomic_DNA"/>
</dbReference>
<proteinExistence type="predicted"/>
<evidence type="ECO:0000313" key="3">
    <source>
        <dbReference type="Proteomes" id="UP000185696"/>
    </source>
</evidence>
<organism evidence="2 3">
    <name type="scientific">Actinophytocola xinjiangensis</name>
    <dbReference type="NCBI Taxonomy" id="485602"/>
    <lineage>
        <taxon>Bacteria</taxon>
        <taxon>Bacillati</taxon>
        <taxon>Actinomycetota</taxon>
        <taxon>Actinomycetes</taxon>
        <taxon>Pseudonocardiales</taxon>
        <taxon>Pseudonocardiaceae</taxon>
    </lineage>
</organism>
<reference evidence="2 3" key="1">
    <citation type="submission" date="2016-12" db="EMBL/GenBank/DDBJ databases">
        <title>The draft genome sequence of Actinophytocola xinjiangensis.</title>
        <authorList>
            <person name="Wang W."/>
            <person name="Yuan L."/>
        </authorList>
    </citation>
    <scope>NUCLEOTIDE SEQUENCE [LARGE SCALE GENOMIC DNA]</scope>
    <source>
        <strain evidence="2 3">CGMCC 4.4663</strain>
    </source>
</reference>
<dbReference type="Proteomes" id="UP000185696">
    <property type="component" value="Unassembled WGS sequence"/>
</dbReference>
<feature type="region of interest" description="Disordered" evidence="1">
    <location>
        <begin position="153"/>
        <end position="175"/>
    </location>
</feature>
<feature type="compositionally biased region" description="Acidic residues" evidence="1">
    <location>
        <begin position="166"/>
        <end position="175"/>
    </location>
</feature>
<gene>
    <name evidence="2" type="ORF">BLA60_39480</name>
</gene>
<protein>
    <submittedName>
        <fullName evidence="2">Uncharacterized protein</fullName>
    </submittedName>
</protein>
<evidence type="ECO:0000313" key="2">
    <source>
        <dbReference type="EMBL" id="OLF04705.1"/>
    </source>
</evidence>
<sequence>MEYSTNAKAARSRLRRASRAVDRDLNIVYDKPVSEWDFDELQRGRPRGPDGKFRTGPRPKWITDAVMAEARKRLKTLARDRLGMYAGAAIDFLKDLMEDDRVDENGRPITPNSVKLQAATYLLDQIVGKSITHVELEGSVNLRHLMATVMVNPDGEESHPVVGPTTEEEEMTDDA</sequence>
<keyword evidence="3" id="KW-1185">Reference proteome</keyword>
<comment type="caution">
    <text evidence="2">The sequence shown here is derived from an EMBL/GenBank/DDBJ whole genome shotgun (WGS) entry which is preliminary data.</text>
</comment>